<evidence type="ECO:0000256" key="13">
    <source>
        <dbReference type="ARBA" id="ARBA00023136"/>
    </source>
</evidence>
<evidence type="ECO:0000256" key="7">
    <source>
        <dbReference type="ARBA" id="ARBA00022758"/>
    </source>
</evidence>
<dbReference type="Pfam" id="PF13365">
    <property type="entry name" value="Trypsin_2"/>
    <property type="match status" value="1"/>
</dbReference>
<dbReference type="GO" id="GO:0075523">
    <property type="term" value="P:viral translational frameshifting"/>
    <property type="evidence" value="ECO:0007669"/>
    <property type="project" value="UniProtKB-KW"/>
</dbReference>
<dbReference type="GO" id="GO:0033644">
    <property type="term" value="C:host cell membrane"/>
    <property type="evidence" value="ECO:0007669"/>
    <property type="project" value="UniProtKB-SubCell"/>
</dbReference>
<evidence type="ECO:0000256" key="17">
    <source>
        <dbReference type="SAM" id="MobiDB-lite"/>
    </source>
</evidence>
<keyword evidence="7" id="KW-0688">Ribosomal frameshifting</keyword>
<dbReference type="SUPFAM" id="SSF50494">
    <property type="entry name" value="Trypsin-like serine proteases"/>
    <property type="match status" value="1"/>
</dbReference>
<evidence type="ECO:0000256" key="15">
    <source>
        <dbReference type="ARBA" id="ARBA00047383"/>
    </source>
</evidence>
<feature type="transmembrane region" description="Helical" evidence="18">
    <location>
        <begin position="367"/>
        <end position="396"/>
    </location>
</feature>
<dbReference type="Pfam" id="PF19416">
    <property type="entry name" value="Astro_VPg"/>
    <property type="match status" value="1"/>
</dbReference>
<evidence type="ECO:0000256" key="16">
    <source>
        <dbReference type="SAM" id="Coils"/>
    </source>
</evidence>
<comment type="function">
    <text evidence="14">Responsible for the cleavage of the polyprotein into functional products.</text>
</comment>
<evidence type="ECO:0000256" key="14">
    <source>
        <dbReference type="ARBA" id="ARBA00045910"/>
    </source>
</evidence>
<keyword evidence="5" id="KW-0645">Protease</keyword>
<comment type="catalytic activity">
    <reaction evidence="15">
        <text>RNA(n) + a ribonucleoside 5'-triphosphate = RNA(n+1) + diphosphate</text>
        <dbReference type="Rhea" id="RHEA:21248"/>
        <dbReference type="Rhea" id="RHEA-COMP:14527"/>
        <dbReference type="Rhea" id="RHEA-COMP:17342"/>
        <dbReference type="ChEBI" id="CHEBI:33019"/>
        <dbReference type="ChEBI" id="CHEBI:61557"/>
        <dbReference type="ChEBI" id="CHEBI:140395"/>
    </reaction>
</comment>
<evidence type="ECO:0000256" key="6">
    <source>
        <dbReference type="ARBA" id="ARBA00022692"/>
    </source>
</evidence>
<evidence type="ECO:0000256" key="10">
    <source>
        <dbReference type="ARBA" id="ARBA00022870"/>
    </source>
</evidence>
<keyword evidence="4" id="KW-0597">Phosphoprotein</keyword>
<evidence type="ECO:0000256" key="5">
    <source>
        <dbReference type="ARBA" id="ARBA00022670"/>
    </source>
</evidence>
<evidence type="ECO:0000313" key="19">
    <source>
        <dbReference type="EMBL" id="QCP68855.1"/>
    </source>
</evidence>
<feature type="transmembrane region" description="Helical" evidence="18">
    <location>
        <begin position="188"/>
        <end position="205"/>
    </location>
</feature>
<feature type="transmembrane region" description="Helical" evidence="18">
    <location>
        <begin position="341"/>
        <end position="361"/>
    </location>
</feature>
<evidence type="ECO:0000256" key="4">
    <source>
        <dbReference type="ARBA" id="ARBA00022553"/>
    </source>
</evidence>
<keyword evidence="3" id="KW-0191">Covalent protein-RNA linkage</keyword>
<comment type="subunit">
    <text evidence="2">Monomer.</text>
</comment>
<keyword evidence="9" id="KW-0720">Serine protease</keyword>
<keyword evidence="16" id="KW-0175">Coiled coil</keyword>
<protein>
    <submittedName>
        <fullName evidence="19">ORF1a</fullName>
    </submittedName>
</protein>
<feature type="transmembrane region" description="Helical" evidence="18">
    <location>
        <begin position="417"/>
        <end position="442"/>
    </location>
</feature>
<reference evidence="19" key="1">
    <citation type="journal article" date="2019" name="Sci. Rep.">
        <title>Discovery of novel astrovirus and calicivirus identified in ruddy turnstones in Brazil.</title>
        <authorList>
            <person name="de Souza W.M."/>
            <person name="Fumagalli M.J."/>
            <person name="de Araujo J."/>
            <person name="Ometto T."/>
            <person name="Modha S."/>
            <person name="Thomazelli L.M."/>
            <person name="Durigon E.L."/>
            <person name="Murcia P.R."/>
            <person name="Figueiredo L.T."/>
        </authorList>
    </citation>
    <scope>NUCLEOTIDE SEQUENCE</scope>
    <source>
        <strain evidence="19">Prototype-RtAstV</strain>
    </source>
</reference>
<keyword evidence="11" id="KW-0693">Viral RNA replication</keyword>
<organism evidence="19">
    <name type="scientific">Ruddy turnstone astrovirus</name>
    <dbReference type="NCBI Taxonomy" id="2565393"/>
    <lineage>
        <taxon>Viruses</taxon>
        <taxon>Riboviria</taxon>
        <taxon>Orthornavirae</taxon>
        <taxon>Pisuviricota</taxon>
        <taxon>Stelpaviricetes</taxon>
        <taxon>Stellavirales</taxon>
        <taxon>Astroviridae</taxon>
    </lineage>
</organism>
<keyword evidence="6 18" id="KW-0812">Transmembrane</keyword>
<evidence type="ECO:0000256" key="2">
    <source>
        <dbReference type="ARBA" id="ARBA00011245"/>
    </source>
</evidence>
<proteinExistence type="predicted"/>
<dbReference type="InterPro" id="IPR043504">
    <property type="entry name" value="Peptidase_S1_PA_chymotrypsin"/>
</dbReference>
<feature type="compositionally biased region" description="Basic residues" evidence="17">
    <location>
        <begin position="1068"/>
        <end position="1086"/>
    </location>
</feature>
<evidence type="ECO:0000256" key="12">
    <source>
        <dbReference type="ARBA" id="ARBA00022989"/>
    </source>
</evidence>
<feature type="coiled-coil region" evidence="16">
    <location>
        <begin position="706"/>
        <end position="733"/>
    </location>
</feature>
<dbReference type="GO" id="GO:0006508">
    <property type="term" value="P:proteolysis"/>
    <property type="evidence" value="ECO:0007669"/>
    <property type="project" value="UniProtKB-KW"/>
</dbReference>
<keyword evidence="12 18" id="KW-1133">Transmembrane helix</keyword>
<evidence type="ECO:0000256" key="1">
    <source>
        <dbReference type="ARBA" id="ARBA00004301"/>
    </source>
</evidence>
<dbReference type="EMBL" id="MK189093">
    <property type="protein sequence ID" value="QCP68855.1"/>
    <property type="molecule type" value="Genomic_RNA"/>
</dbReference>
<name>A0A4P8JCZ2_9VIRU</name>
<dbReference type="GO" id="GO:0008236">
    <property type="term" value="F:serine-type peptidase activity"/>
    <property type="evidence" value="ECO:0007669"/>
    <property type="project" value="UniProtKB-KW"/>
</dbReference>
<evidence type="ECO:0000256" key="18">
    <source>
        <dbReference type="SAM" id="Phobius"/>
    </source>
</evidence>
<accession>A0A4P8JCZ2</accession>
<feature type="region of interest" description="Disordered" evidence="17">
    <location>
        <begin position="1000"/>
        <end position="1025"/>
    </location>
</feature>
<keyword evidence="10" id="KW-1043">Host membrane</keyword>
<comment type="subcellular location">
    <subcellularLocation>
        <location evidence="1">Host membrane</location>
        <topology evidence="1">Multi-pass membrane protein</topology>
    </subcellularLocation>
</comment>
<feature type="region of interest" description="Disordered" evidence="17">
    <location>
        <begin position="1057"/>
        <end position="1086"/>
    </location>
</feature>
<dbReference type="Gene3D" id="2.40.10.10">
    <property type="entry name" value="Trypsin-like serine proteases"/>
    <property type="match status" value="2"/>
</dbReference>
<sequence>MASASALRGGNPVKKQIQSELDRVITSSGDNSLLSRAKDKANGNHAWNKFLGNSLAVSPVTIDEWYGITASGNWLRYLYTQHANLDIVDEPHLAYEVEVKMRSRYYAANRFMANAKLVETQRKINAEKQREIDMLRGELGKNLATNGRLLLKLDQERARNINLEAEKRELILAVEQHERRYHWDMKKMMDFTFALCAFLLLTWLIPAANACEVPDHGCVVLQTNMRLRELSYTEFEEKCWMTTGAVVFESQLNFDKLWNQCMKMMSESDCSQRFEYMSATHCEIKPFLYSYIKPLFDIMEQIRESTHFLHDYNPDVLVAMIFAAIMATNKRKAVASIFVHILCYYTGNKALLLTCLVNYLPLVSLPFVIAACFLGAHFVVVLGFVHWLTVTFYAVLDVENMTLFQRVSQAFMDSCLFVGWMFVNELLILFPMTLFTQIIVIATGLTAMASLNYATAVVTVQNPDGTVNKYKRYVTARKNIAQGITSFMQKAKKIVRGISPAFPVKTDAVCLIEVTMKNGEQQIGTGFRYGNHLVTIGHVTRGAVKVSVTWKGIKVNTEVLGYVDLPMYSDNAALLRIPAALQAMESLKLAKTSDNDYFQLISFADNGKLETFTGWGTIDTCFFSAPFATHPGTSGAPVIDRTGRLIAIHCGTNIVCSSGYVLLNVFDRTLRPGMDLMATSVLLPQNGGTENDDLINKVIQGVQNSHETILAKMEQLLERVAIVEKNSKKTEDRLEKTITTINKNVDRNNAFRKEVKKFVFLAEKKKGKTKKTIRGKKFTAAAKAKKAQLATAHMLTEEEYNRLQEDGFSKEEIQEIVNNLREQAFIDWQMENEEEFEDDEYSDWEREMYEDDEMREEIDRKDAEREELALGGREYYPADYQKATLKAYDSKDGKMQSLTMTVPDGEESKAKEVMKQIIRDEPPDEDQVCVVIYYDDEGAIYCDDKRVVLKHIEPSGDHEVVKTAKTAISGPSQAPTVMKKKTTTTIKQKPLPGPVIMNVPEKEGEKPSDTPVAATEDDAKPQVVEEQKKKVVERKEDVKKLLCKDCCDELTIEEAANHECKPKNPRSPLRRKGAVRYRNYVPRRRV</sequence>
<dbReference type="InterPro" id="IPR045836">
    <property type="entry name" value="Astro_VPg"/>
</dbReference>
<keyword evidence="13 18" id="KW-0472">Membrane</keyword>
<evidence type="ECO:0000256" key="9">
    <source>
        <dbReference type="ARBA" id="ARBA00022825"/>
    </source>
</evidence>
<feature type="coiled-coil region" evidence="16">
    <location>
        <begin position="153"/>
        <end position="180"/>
    </location>
</feature>
<evidence type="ECO:0000256" key="3">
    <source>
        <dbReference type="ARBA" id="ARBA00022520"/>
    </source>
</evidence>
<evidence type="ECO:0000256" key="11">
    <source>
        <dbReference type="ARBA" id="ARBA00022953"/>
    </source>
</evidence>
<dbReference type="InterPro" id="IPR009003">
    <property type="entry name" value="Peptidase_S1_PA"/>
</dbReference>
<keyword evidence="8" id="KW-0378">Hydrolase</keyword>
<evidence type="ECO:0000256" key="8">
    <source>
        <dbReference type="ARBA" id="ARBA00022801"/>
    </source>
</evidence>